<name>A0AAW2I1S6_9NEOP</name>
<dbReference type="GO" id="GO:0005764">
    <property type="term" value="C:lysosome"/>
    <property type="evidence" value="ECO:0007669"/>
    <property type="project" value="UniProtKB-SubCell"/>
</dbReference>
<evidence type="ECO:0000256" key="8">
    <source>
        <dbReference type="ARBA" id="ARBA00023145"/>
    </source>
</evidence>
<evidence type="ECO:0000256" key="11">
    <source>
        <dbReference type="ARBA" id="ARBA00023228"/>
    </source>
</evidence>
<proteinExistence type="inferred from homology"/>
<evidence type="ECO:0000256" key="1">
    <source>
        <dbReference type="ARBA" id="ARBA00004371"/>
    </source>
</evidence>
<dbReference type="Gene3D" id="3.40.50.1820">
    <property type="entry name" value="alpha/beta hydrolase"/>
    <property type="match status" value="1"/>
</dbReference>
<keyword evidence="5" id="KW-0645">Protease</keyword>
<evidence type="ECO:0000256" key="16">
    <source>
        <dbReference type="ARBA" id="ARBA00076475"/>
    </source>
</evidence>
<gene>
    <name evidence="19" type="ORF">PYX00_003896</name>
</gene>
<comment type="function">
    <text evidence="13">Cleaves C-terminal amino acids linked to proline in peptides such as angiotensin II, III and des-Arg9-bradykinin. This cleavage occurs at acidic pH, but enzymatic activity is retained with some substrates at neutral pH.</text>
</comment>
<protein>
    <recommendedName>
        <fullName evidence="15">Lysosomal Pro-X carboxypeptidase</fullName>
        <ecNumber evidence="14">3.4.16.2</ecNumber>
    </recommendedName>
    <alternativeName>
        <fullName evidence="17">Proline carboxypeptidase</fullName>
    </alternativeName>
    <alternativeName>
        <fullName evidence="16">Prolylcarboxypeptidase</fullName>
    </alternativeName>
</protein>
<comment type="similarity">
    <text evidence="2">Belongs to the peptidase S28 family.</text>
</comment>
<evidence type="ECO:0000256" key="15">
    <source>
        <dbReference type="ARBA" id="ARBA00073691"/>
    </source>
</evidence>
<keyword evidence="6 18" id="KW-0732">Signal</keyword>
<dbReference type="PANTHER" id="PTHR11010:SF38">
    <property type="entry name" value="LYSOSOMAL PRO-X CARBOXYPEPTIDASE"/>
    <property type="match status" value="1"/>
</dbReference>
<evidence type="ECO:0000256" key="12">
    <source>
        <dbReference type="ARBA" id="ARBA00052013"/>
    </source>
</evidence>
<dbReference type="GO" id="GO:0004185">
    <property type="term" value="F:serine-type carboxypeptidase activity"/>
    <property type="evidence" value="ECO:0007669"/>
    <property type="project" value="UniProtKB-EC"/>
</dbReference>
<dbReference type="InterPro" id="IPR029058">
    <property type="entry name" value="AB_hydrolase_fold"/>
</dbReference>
<evidence type="ECO:0000256" key="6">
    <source>
        <dbReference type="ARBA" id="ARBA00022729"/>
    </source>
</evidence>
<reference evidence="19" key="1">
    <citation type="journal article" date="2024" name="Gigascience">
        <title>Chromosome-level genome of the poultry shaft louse Menopon gallinae provides insight into the host-switching and adaptive evolution of parasitic lice.</title>
        <authorList>
            <person name="Xu Y."/>
            <person name="Ma L."/>
            <person name="Liu S."/>
            <person name="Liang Y."/>
            <person name="Liu Q."/>
            <person name="He Z."/>
            <person name="Tian L."/>
            <person name="Duan Y."/>
            <person name="Cai W."/>
            <person name="Li H."/>
            <person name="Song F."/>
        </authorList>
    </citation>
    <scope>NUCLEOTIDE SEQUENCE</scope>
    <source>
        <strain evidence="19">Cailab_2023a</strain>
    </source>
</reference>
<dbReference type="EMBL" id="JARGDH010000002">
    <property type="protein sequence ID" value="KAL0276297.1"/>
    <property type="molecule type" value="Genomic_DNA"/>
</dbReference>
<dbReference type="AlphaFoldDB" id="A0AAW2I1S6"/>
<evidence type="ECO:0000256" key="13">
    <source>
        <dbReference type="ARBA" id="ARBA00059701"/>
    </source>
</evidence>
<dbReference type="InterPro" id="IPR008758">
    <property type="entry name" value="Peptidase_S28"/>
</dbReference>
<accession>A0AAW2I1S6</accession>
<feature type="signal peptide" evidence="18">
    <location>
        <begin position="1"/>
        <end position="24"/>
    </location>
</feature>
<comment type="catalytic activity">
    <reaction evidence="12">
        <text>Cleavage of a -Pro-|-Xaa bond to release a C-terminal amino acid.</text>
        <dbReference type="EC" id="3.4.16.2"/>
    </reaction>
</comment>
<dbReference type="Gene3D" id="1.20.120.980">
    <property type="entry name" value="Serine carboxypeptidase S28, SKS domain"/>
    <property type="match status" value="1"/>
</dbReference>
<evidence type="ECO:0000256" key="5">
    <source>
        <dbReference type="ARBA" id="ARBA00022670"/>
    </source>
</evidence>
<dbReference type="FunFam" id="1.20.120.980:FF:000002">
    <property type="entry name" value="lysosomal Pro-X carboxypeptidase"/>
    <property type="match status" value="1"/>
</dbReference>
<keyword evidence="7" id="KW-0378">Hydrolase</keyword>
<comment type="subunit">
    <text evidence="3">Homodimer.</text>
</comment>
<dbReference type="Pfam" id="PF05577">
    <property type="entry name" value="Peptidase_S28"/>
    <property type="match status" value="1"/>
</dbReference>
<keyword evidence="9" id="KW-1015">Disulfide bond</keyword>
<dbReference type="PANTHER" id="PTHR11010">
    <property type="entry name" value="PROTEASE S28 PRO-X CARBOXYPEPTIDASE-RELATED"/>
    <property type="match status" value="1"/>
</dbReference>
<comment type="subcellular location">
    <subcellularLocation>
        <location evidence="1">Lysosome</location>
    </subcellularLocation>
</comment>
<dbReference type="GO" id="GO:0006508">
    <property type="term" value="P:proteolysis"/>
    <property type="evidence" value="ECO:0007669"/>
    <property type="project" value="UniProtKB-KW"/>
</dbReference>
<evidence type="ECO:0000256" key="3">
    <source>
        <dbReference type="ARBA" id="ARBA00011738"/>
    </source>
</evidence>
<keyword evidence="8" id="KW-0865">Zymogen</keyword>
<keyword evidence="11" id="KW-0458">Lysosome</keyword>
<dbReference type="GO" id="GO:0008239">
    <property type="term" value="F:dipeptidyl-peptidase activity"/>
    <property type="evidence" value="ECO:0007669"/>
    <property type="project" value="TreeGrafter"/>
</dbReference>
<evidence type="ECO:0000256" key="7">
    <source>
        <dbReference type="ARBA" id="ARBA00022801"/>
    </source>
</evidence>
<feature type="chain" id="PRO_5043632328" description="Lysosomal Pro-X carboxypeptidase" evidence="18">
    <location>
        <begin position="25"/>
        <end position="491"/>
    </location>
</feature>
<dbReference type="InterPro" id="IPR042269">
    <property type="entry name" value="Ser_carbopepase_S28_SKS"/>
</dbReference>
<evidence type="ECO:0000256" key="10">
    <source>
        <dbReference type="ARBA" id="ARBA00023180"/>
    </source>
</evidence>
<keyword evidence="10" id="KW-0325">Glycoprotein</keyword>
<evidence type="ECO:0000256" key="9">
    <source>
        <dbReference type="ARBA" id="ARBA00023157"/>
    </source>
</evidence>
<sequence>MSANMSPGCIVFLLLTAFAGSTFAYSYVVKSFEVPVDHFSFSRNDSFRMRYLINDTYWDGKTGPIFFYTGNEGAIEMFADNSGFIWEIAPSFKALIVFAEHRYYGASLPFGDKSLSSPEKSGYLTSQQALADYVDLIEYLRSNQTQVKSPVIAFGGSYGGMLAAYIRMKYPHVVAGAIAASAPIWQFSGMTPCEAFFRITTSDYTAVNQTCSDLIRKSWKTLRNITSQDSGLLWLSKEWKLCKNLTSKDVNDFVEWLGDMYSTLAMANYPYPANFLAELPGHPVKAFCKKLTNGSATGQALLKDLFGGISVYFNYTGRAQCLDWKKNTSAIGEDAWDYQTCTEMVMPMCPDGENDMFEKAPWDLKAYSDKCWAKWKVRPQPLLAERVYGGKNIESHSNIVFSNGLLDPWASGGVLKVNSSKIHTVLIPDGAHHLDLRGRNKDDPGSVRSARARYKQYIHNWITSHRLDTSSKNSAENIFRNLIDFTDDQHP</sequence>
<evidence type="ECO:0000256" key="2">
    <source>
        <dbReference type="ARBA" id="ARBA00011079"/>
    </source>
</evidence>
<organism evidence="19">
    <name type="scientific">Menopon gallinae</name>
    <name type="common">poultry shaft louse</name>
    <dbReference type="NCBI Taxonomy" id="328185"/>
    <lineage>
        <taxon>Eukaryota</taxon>
        <taxon>Metazoa</taxon>
        <taxon>Ecdysozoa</taxon>
        <taxon>Arthropoda</taxon>
        <taxon>Hexapoda</taxon>
        <taxon>Insecta</taxon>
        <taxon>Pterygota</taxon>
        <taxon>Neoptera</taxon>
        <taxon>Paraneoptera</taxon>
        <taxon>Psocodea</taxon>
        <taxon>Troctomorpha</taxon>
        <taxon>Phthiraptera</taxon>
        <taxon>Amblycera</taxon>
        <taxon>Menoponidae</taxon>
        <taxon>Menopon</taxon>
    </lineage>
</organism>
<dbReference type="SUPFAM" id="SSF53474">
    <property type="entry name" value="alpha/beta-Hydrolases"/>
    <property type="match status" value="1"/>
</dbReference>
<evidence type="ECO:0000313" key="19">
    <source>
        <dbReference type="EMBL" id="KAL0276297.1"/>
    </source>
</evidence>
<evidence type="ECO:0000256" key="14">
    <source>
        <dbReference type="ARBA" id="ARBA00066456"/>
    </source>
</evidence>
<evidence type="ECO:0000256" key="4">
    <source>
        <dbReference type="ARBA" id="ARBA00022645"/>
    </source>
</evidence>
<evidence type="ECO:0000256" key="18">
    <source>
        <dbReference type="SAM" id="SignalP"/>
    </source>
</evidence>
<dbReference type="EC" id="3.4.16.2" evidence="14"/>
<keyword evidence="4" id="KW-0121">Carboxypeptidase</keyword>
<comment type="caution">
    <text evidence="19">The sequence shown here is derived from an EMBL/GenBank/DDBJ whole genome shotgun (WGS) entry which is preliminary data.</text>
</comment>
<evidence type="ECO:0000256" key="17">
    <source>
        <dbReference type="ARBA" id="ARBA00076608"/>
    </source>
</evidence>